<accession>A0ABX8CIW2</accession>
<keyword evidence="2" id="KW-1185">Reference proteome</keyword>
<evidence type="ECO:0000313" key="2">
    <source>
        <dbReference type="Proteomes" id="UP000683310"/>
    </source>
</evidence>
<evidence type="ECO:0000313" key="1">
    <source>
        <dbReference type="EMBL" id="QVI19865.1"/>
    </source>
</evidence>
<dbReference type="EMBL" id="CP074371">
    <property type="protein sequence ID" value="QVI19865.1"/>
    <property type="molecule type" value="Genomic_DNA"/>
</dbReference>
<name>A0ABX8CIW2_9NOCA</name>
<reference evidence="1 2" key="1">
    <citation type="submission" date="2021-04" db="EMBL/GenBank/DDBJ databases">
        <title>Nocardia tengchongensis.</title>
        <authorList>
            <person name="Zhuang k."/>
            <person name="Ran Y."/>
            <person name="Li W."/>
        </authorList>
    </citation>
    <scope>NUCLEOTIDE SEQUENCE [LARGE SCALE GENOMIC DNA]</scope>
    <source>
        <strain evidence="1 2">CFH S0057</strain>
    </source>
</reference>
<protein>
    <recommendedName>
        <fullName evidence="3">PBS lyase</fullName>
    </recommendedName>
</protein>
<gene>
    <name evidence="1" type="ORF">KHQ06_26620</name>
</gene>
<sequence length="730" mass="76469">MNSAHRNTRVAEIDWPTLEHAYGDASDMPGWIEGLGDAEKVEESLHELWGAVLHQGTLYDSTAPAMTSIAAALGARQTADAENTAWLLLMFADAVRDYEQVGLEDPETVALVRSARESLIGIAQLVRPLISDDGPEAAAAALLQAAAHTHPCAQRTVHSAALDALAARAGSRPAGYVEQACVAALTTLGADVSPALADGDPGLAMAATLARIAVGGNQTRDLDALVTGWELAVEVVPNIAFGVSTLPEWLSAVNSGAAAHVLAALPVPDEAAISGLVDVVIGSRSNAAAAVRRLLAVAALPGTEPETMIAALRQCPPTPEVCDALVALAEQVTDGGTATIGSSAFDTDARSDAAFALLRAGDGRWSRPMAQALLTNPAARGLIVATSVSGRSALGHALIREHAPSATMLVAAILQALRRDPPADPSRDGAGHLVTLLASWPAETVVGALPQVRELLGVAPKAVADALTAWGDTASIDRLREAGGSGDAAVLLAVARLTMDRDDFHRVLDADLRYMESAVLELWADHTDPRFLDWCRSLVGTDPAAGVYQRGDQLTALRILAEADSGAAVTGWPVLRSLIDAGTEPIEDAIRLALDWRAQRLLPPEAHTDFEALLADLVVTDRTNYSGPLVKTGVAAAIALLDLGLPLPGTPARVAKLVARAVTDEWARDLGLRLAERLTVTSAPVRRAVAKKLRSLVDRDERFDSTGDIAVEDERALARLRPILHDLEAG</sequence>
<proteinExistence type="predicted"/>
<evidence type="ECO:0008006" key="3">
    <source>
        <dbReference type="Google" id="ProtNLM"/>
    </source>
</evidence>
<organism evidence="1 2">
    <name type="scientific">Nocardia tengchongensis</name>
    <dbReference type="NCBI Taxonomy" id="2055889"/>
    <lineage>
        <taxon>Bacteria</taxon>
        <taxon>Bacillati</taxon>
        <taxon>Actinomycetota</taxon>
        <taxon>Actinomycetes</taxon>
        <taxon>Mycobacteriales</taxon>
        <taxon>Nocardiaceae</taxon>
        <taxon>Nocardia</taxon>
    </lineage>
</organism>
<dbReference type="Proteomes" id="UP000683310">
    <property type="component" value="Chromosome"/>
</dbReference>